<dbReference type="KEGG" id="slom:PXH66_05130"/>
<dbReference type="EMBL" id="CP119075">
    <property type="protein sequence ID" value="WED66228.1"/>
    <property type="molecule type" value="Genomic_DNA"/>
</dbReference>
<gene>
    <name evidence="1" type="ORF">PXH66_05130</name>
</gene>
<organism evidence="1 2">
    <name type="scientific">Synoicihabitans lomoniglobus</name>
    <dbReference type="NCBI Taxonomy" id="2909285"/>
    <lineage>
        <taxon>Bacteria</taxon>
        <taxon>Pseudomonadati</taxon>
        <taxon>Verrucomicrobiota</taxon>
        <taxon>Opitutia</taxon>
        <taxon>Opitutales</taxon>
        <taxon>Opitutaceae</taxon>
        <taxon>Synoicihabitans</taxon>
    </lineage>
</organism>
<evidence type="ECO:0000313" key="2">
    <source>
        <dbReference type="Proteomes" id="UP001218638"/>
    </source>
</evidence>
<accession>A0AAF0CQJ7</accession>
<proteinExistence type="predicted"/>
<protein>
    <submittedName>
        <fullName evidence="1">Uncharacterized protein</fullName>
    </submittedName>
</protein>
<name>A0AAF0CQJ7_9BACT</name>
<dbReference type="Proteomes" id="UP001218638">
    <property type="component" value="Chromosome"/>
</dbReference>
<keyword evidence="2" id="KW-1185">Reference proteome</keyword>
<evidence type="ECO:0000313" key="1">
    <source>
        <dbReference type="EMBL" id="WED66228.1"/>
    </source>
</evidence>
<dbReference type="SUPFAM" id="SSF56935">
    <property type="entry name" value="Porins"/>
    <property type="match status" value="1"/>
</dbReference>
<sequence length="343" mass="38785">MPRLDLGVEAVVSDDVQLWQAAGNWRWEQPVKGLTGDVSVASNHFVLDYTPVSFDFRGEALTRREHSEALQTNLRWRTSESWEWLVSAGASQGFTNYRSLWLAEYFRQQFEPLGQTTMDRYEDPDPRSLSAGAGARWEYVRASGFLQAVVTALRDQVAPGYEIDFDGLRRGRDRLNGVTLSVSTENVLSPRLRSKVELRASRVSDREWRLGGEAALNVAAGENLVVRLAVGGATEDPQFHATYATALVDWSLTERWGGFVQGRYYQDTGKIEDALLFTSAAPGLHSRQVGGGLRWRGERSSVRIQLASLSSDHDPTNPRLDFFQHLYRDRHWNVFQVSFTRDL</sequence>
<dbReference type="RefSeq" id="WP_330932256.1">
    <property type="nucleotide sequence ID" value="NZ_CP119075.1"/>
</dbReference>
<reference evidence="1" key="1">
    <citation type="submission" date="2023-03" db="EMBL/GenBank/DDBJ databases">
        <title>Lomoglobus Profundus gen. nov., sp. nov., a novel member of the phylum Verrucomicrobia, isolated from deep-marine sediment of South China Sea.</title>
        <authorList>
            <person name="Ahmad T."/>
            <person name="Ishaq S.E."/>
            <person name="Wang F."/>
        </authorList>
    </citation>
    <scope>NUCLEOTIDE SEQUENCE</scope>
    <source>
        <strain evidence="1">LMO-M01</strain>
    </source>
</reference>
<dbReference type="AlphaFoldDB" id="A0AAF0CQJ7"/>